<name>A0ABU5TC95_9MICC</name>
<evidence type="ECO:0000313" key="3">
    <source>
        <dbReference type="Proteomes" id="UP001304769"/>
    </source>
</evidence>
<dbReference type="InterPro" id="IPR035383">
    <property type="entry name" value="MauJ"/>
</dbReference>
<dbReference type="Proteomes" id="UP001304769">
    <property type="component" value="Unassembled WGS sequence"/>
</dbReference>
<feature type="compositionally biased region" description="Basic residues" evidence="1">
    <location>
        <begin position="1"/>
        <end position="10"/>
    </location>
</feature>
<gene>
    <name evidence="2" type="ORF">SPF06_21540</name>
</gene>
<protein>
    <submittedName>
        <fullName evidence="2">Uncharacterized protein</fullName>
    </submittedName>
</protein>
<feature type="region of interest" description="Disordered" evidence="1">
    <location>
        <begin position="232"/>
        <end position="256"/>
    </location>
</feature>
<evidence type="ECO:0000313" key="2">
    <source>
        <dbReference type="EMBL" id="MEA5457309.1"/>
    </source>
</evidence>
<proteinExistence type="predicted"/>
<feature type="region of interest" description="Disordered" evidence="1">
    <location>
        <begin position="1"/>
        <end position="30"/>
    </location>
</feature>
<organism evidence="2 3">
    <name type="scientific">Sinomonas terricola</name>
    <dbReference type="NCBI Taxonomy" id="3110330"/>
    <lineage>
        <taxon>Bacteria</taxon>
        <taxon>Bacillati</taxon>
        <taxon>Actinomycetota</taxon>
        <taxon>Actinomycetes</taxon>
        <taxon>Micrococcales</taxon>
        <taxon>Micrococcaceae</taxon>
        <taxon>Sinomonas</taxon>
    </lineage>
</organism>
<reference evidence="2 3" key="1">
    <citation type="submission" date="2023-12" db="EMBL/GenBank/DDBJ databases">
        <title>Sinomonas terricola sp. nov, isolated from litchi orchard soil in Guangdong, PR China.</title>
        <authorList>
            <person name="Jiaxin W."/>
            <person name="Yang Z."/>
            <person name="Honghui Z."/>
        </authorList>
    </citation>
    <scope>NUCLEOTIDE SEQUENCE [LARGE SCALE GENOMIC DNA]</scope>
    <source>
        <strain evidence="2 3">JGH33</strain>
    </source>
</reference>
<dbReference type="RefSeq" id="WP_323281221.1">
    <property type="nucleotide sequence ID" value="NZ_JAYGGQ010000026.1"/>
</dbReference>
<dbReference type="Pfam" id="PF17419">
    <property type="entry name" value="MauJ"/>
    <property type="match status" value="1"/>
</dbReference>
<evidence type="ECO:0000256" key="1">
    <source>
        <dbReference type="SAM" id="MobiDB-lite"/>
    </source>
</evidence>
<comment type="caution">
    <text evidence="2">The sequence shown here is derived from an EMBL/GenBank/DDBJ whole genome shotgun (WGS) entry which is preliminary data.</text>
</comment>
<accession>A0ABU5TC95</accession>
<dbReference type="EMBL" id="JAYGGQ010000026">
    <property type="protein sequence ID" value="MEA5457309.1"/>
    <property type="molecule type" value="Genomic_DNA"/>
</dbReference>
<keyword evidence="3" id="KW-1185">Reference proteome</keyword>
<sequence length="355" mass="37835">MSSKRRRKKPDPRSRRTQNNPPHAQVPRPSVTEYLTLTAVPVFPTGEAGPPQGGKGDYDTVHVLGIPGADNVKVAGIGVDDLLKSGNSLIAGSRFVASLVPVDGSESSTAEVVPNSSGRLAQIRTAVSAGSFEEAESISSNMILPLLSWLAFTTDTAVEAVATVLTERSTSIVRIGATVAGQVKAMTQIDAMSSTDLAPFLAAYREGLSSNSPLYQALSFYKVLEGVRAHDSRSRRSKAAPRTEPSPLAATLPTDPARLPFATDAEREPFSPYLGKTFEAIADSVRGTIRHAIAHLSQGTEGILTADSVDDVRACRRISPVLRYIAREAIEGELKILRARAEAQARENDHPAATE</sequence>